<evidence type="ECO:0000256" key="5">
    <source>
        <dbReference type="ARBA" id="ARBA00022927"/>
    </source>
</evidence>
<keyword evidence="8" id="KW-0636">Prenylation</keyword>
<dbReference type="SMART" id="SM00176">
    <property type="entry name" value="RAN"/>
    <property type="match status" value="1"/>
</dbReference>
<dbReference type="GO" id="GO:0003924">
    <property type="term" value="F:GTPase activity"/>
    <property type="evidence" value="ECO:0007669"/>
    <property type="project" value="InterPro"/>
</dbReference>
<dbReference type="GO" id="GO:0005525">
    <property type="term" value="F:GTP binding"/>
    <property type="evidence" value="ECO:0007669"/>
    <property type="project" value="UniProtKB-KW"/>
</dbReference>
<dbReference type="SMART" id="SM00177">
    <property type="entry name" value="ARF"/>
    <property type="match status" value="1"/>
</dbReference>
<keyword evidence="11" id="KW-1185">Reference proteome</keyword>
<gene>
    <name evidence="10" type="ORF">PTSG_00766</name>
</gene>
<evidence type="ECO:0000256" key="6">
    <source>
        <dbReference type="ARBA" id="ARBA00023134"/>
    </source>
</evidence>
<proteinExistence type="inferred from homology"/>
<dbReference type="FunFam" id="3.40.50.300:FF:001312">
    <property type="entry name" value="Ras-related protein Rab-18"/>
    <property type="match status" value="1"/>
</dbReference>
<evidence type="ECO:0000256" key="2">
    <source>
        <dbReference type="ARBA" id="ARBA00022448"/>
    </source>
</evidence>
<dbReference type="OrthoDB" id="9989112at2759"/>
<evidence type="ECO:0000256" key="4">
    <source>
        <dbReference type="ARBA" id="ARBA00022741"/>
    </source>
</evidence>
<keyword evidence="7" id="KW-0449">Lipoprotein</keyword>
<reference evidence="10" key="1">
    <citation type="submission" date="2009-08" db="EMBL/GenBank/DDBJ databases">
        <title>Annotation of Salpingoeca rosetta.</title>
        <authorList>
            <consortium name="The Broad Institute Genome Sequencing Platform"/>
            <person name="Russ C."/>
            <person name="Cuomo C."/>
            <person name="Burger G."/>
            <person name="Gray M.W."/>
            <person name="Holland P.W.H."/>
            <person name="King N."/>
            <person name="Lang F.B.F."/>
            <person name="Roger A.J."/>
            <person name="Ruiz-Trillo I."/>
            <person name="Young S.K."/>
            <person name="Zeng Q."/>
            <person name="Gargeya S."/>
            <person name="Alvarado L."/>
            <person name="Berlin A."/>
            <person name="Chapman S.B."/>
            <person name="Chen Z."/>
            <person name="Freedman E."/>
            <person name="Gellesch M."/>
            <person name="Goldberg J."/>
            <person name="Griggs A."/>
            <person name="Gujja S."/>
            <person name="Heilman E."/>
            <person name="Heiman D."/>
            <person name="Howarth C."/>
            <person name="Mehta T."/>
            <person name="Neiman D."/>
            <person name="Pearson M."/>
            <person name="Roberts A."/>
            <person name="Saif S."/>
            <person name="Shea T."/>
            <person name="Shenoy N."/>
            <person name="Sisk P."/>
            <person name="Stolte C."/>
            <person name="Sykes S."/>
            <person name="White J."/>
            <person name="Yandava C."/>
            <person name="Haas B."/>
            <person name="Nusbaum C."/>
            <person name="Birren B."/>
        </authorList>
    </citation>
    <scope>NUCLEOTIDE SEQUENCE [LARGE SCALE GENOMIC DNA]</scope>
    <source>
        <strain evidence="10">ATCC 50818</strain>
    </source>
</reference>
<evidence type="ECO:0000256" key="8">
    <source>
        <dbReference type="ARBA" id="ARBA00023289"/>
    </source>
</evidence>
<dbReference type="Pfam" id="PF00071">
    <property type="entry name" value="Ras"/>
    <property type="match status" value="1"/>
</dbReference>
<dbReference type="SMART" id="SM00173">
    <property type="entry name" value="RAS"/>
    <property type="match status" value="1"/>
</dbReference>
<protein>
    <submittedName>
        <fullName evidence="10">GTP-binding protein yptV3</fullName>
    </submittedName>
</protein>
<dbReference type="Gene3D" id="3.40.50.300">
    <property type="entry name" value="P-loop containing nucleotide triphosphate hydrolases"/>
    <property type="match status" value="1"/>
</dbReference>
<keyword evidence="6" id="KW-0342">GTP-binding</keyword>
<dbReference type="GeneID" id="16078827"/>
<dbReference type="PRINTS" id="PR00449">
    <property type="entry name" value="RASTRNSFRMNG"/>
</dbReference>
<dbReference type="AlphaFoldDB" id="F2TXE7"/>
<dbReference type="KEGG" id="sre:PTSG_00766"/>
<dbReference type="PANTHER" id="PTHR47977">
    <property type="entry name" value="RAS-RELATED PROTEIN RAB"/>
    <property type="match status" value="1"/>
</dbReference>
<comment type="similarity">
    <text evidence="1">Belongs to the small GTPase superfamily. Rab family.</text>
</comment>
<dbReference type="eggNOG" id="KOG0080">
    <property type="taxonomic scope" value="Eukaryota"/>
</dbReference>
<dbReference type="InterPro" id="IPR001806">
    <property type="entry name" value="Small_GTPase"/>
</dbReference>
<dbReference type="RefSeq" id="XP_004998231.1">
    <property type="nucleotide sequence ID" value="XM_004998174.1"/>
</dbReference>
<dbReference type="NCBIfam" id="TIGR00231">
    <property type="entry name" value="small_GTP"/>
    <property type="match status" value="1"/>
</dbReference>
<keyword evidence="5" id="KW-0653">Protein transport</keyword>
<feature type="compositionally biased region" description="Low complexity" evidence="9">
    <location>
        <begin position="177"/>
        <end position="190"/>
    </location>
</feature>
<keyword evidence="3" id="KW-0488">Methylation</keyword>
<dbReference type="InterPro" id="IPR005225">
    <property type="entry name" value="Small_GTP-bd"/>
</dbReference>
<dbReference type="FunCoup" id="F2TXE7">
    <property type="interactions" value="1829"/>
</dbReference>
<dbReference type="OMA" id="RVHKMDV"/>
<name>F2TXE7_SALR5</name>
<dbReference type="InterPro" id="IPR027417">
    <property type="entry name" value="P-loop_NTPase"/>
</dbReference>
<dbReference type="InterPro" id="IPR050227">
    <property type="entry name" value="Rab"/>
</dbReference>
<evidence type="ECO:0000313" key="10">
    <source>
        <dbReference type="EMBL" id="EGD76056.1"/>
    </source>
</evidence>
<evidence type="ECO:0000256" key="1">
    <source>
        <dbReference type="ARBA" id="ARBA00006270"/>
    </source>
</evidence>
<evidence type="ECO:0000256" key="3">
    <source>
        <dbReference type="ARBA" id="ARBA00022481"/>
    </source>
</evidence>
<evidence type="ECO:0000256" key="7">
    <source>
        <dbReference type="ARBA" id="ARBA00023288"/>
    </source>
</evidence>
<dbReference type="Proteomes" id="UP000007799">
    <property type="component" value="Unassembled WGS sequence"/>
</dbReference>
<dbReference type="CDD" id="cd01863">
    <property type="entry name" value="Rab18"/>
    <property type="match status" value="1"/>
</dbReference>
<dbReference type="PROSITE" id="PS51421">
    <property type="entry name" value="RAS"/>
    <property type="match status" value="1"/>
</dbReference>
<dbReference type="PROSITE" id="PS51420">
    <property type="entry name" value="RHO"/>
    <property type="match status" value="1"/>
</dbReference>
<dbReference type="STRING" id="946362.F2TXE7"/>
<dbReference type="PROSITE" id="PS51419">
    <property type="entry name" value="RAB"/>
    <property type="match status" value="1"/>
</dbReference>
<dbReference type="SMART" id="SM00174">
    <property type="entry name" value="RHO"/>
    <property type="match status" value="1"/>
</dbReference>
<evidence type="ECO:0000256" key="9">
    <source>
        <dbReference type="SAM" id="MobiDB-lite"/>
    </source>
</evidence>
<dbReference type="GO" id="GO:0015031">
    <property type="term" value="P:protein transport"/>
    <property type="evidence" value="ECO:0007669"/>
    <property type="project" value="UniProtKB-KW"/>
</dbReference>
<accession>F2TXE7</accession>
<feature type="region of interest" description="Disordered" evidence="9">
    <location>
        <begin position="177"/>
        <end position="199"/>
    </location>
</feature>
<keyword evidence="2" id="KW-0813">Transport</keyword>
<organism evidence="11">
    <name type="scientific">Salpingoeca rosetta (strain ATCC 50818 / BSB-021)</name>
    <dbReference type="NCBI Taxonomy" id="946362"/>
    <lineage>
        <taxon>Eukaryota</taxon>
        <taxon>Choanoflagellata</taxon>
        <taxon>Craspedida</taxon>
        <taxon>Salpingoecidae</taxon>
        <taxon>Salpingoeca</taxon>
    </lineage>
</organism>
<dbReference type="SMART" id="SM00175">
    <property type="entry name" value="RAB"/>
    <property type="match status" value="1"/>
</dbReference>
<dbReference type="InParanoid" id="F2TXE7"/>
<keyword evidence="4" id="KW-0547">Nucleotide-binding</keyword>
<dbReference type="SUPFAM" id="SSF52540">
    <property type="entry name" value="P-loop containing nucleoside triphosphate hydrolases"/>
    <property type="match status" value="1"/>
</dbReference>
<sequence length="199" mass="21894">MGDVDAELKILIIGDSNCGKSCLLMRFTDDTFDEHMGPTIGVDFKNKMLTLNGQQVKLTVWDTAGQDRFKTLTASYYRGAHGVILVYDVTRRATFEHIIPWLNEANVYCDDNVVKMLVANKIDEPRQVSTDEGRALAREKNMLFIECSAKTKVGVQQAFEELAQQVLDTPELYQSPSSGAGVDVSSSSSGQLNGDVCGC</sequence>
<evidence type="ECO:0000313" key="11">
    <source>
        <dbReference type="Proteomes" id="UP000007799"/>
    </source>
</evidence>
<dbReference type="EMBL" id="GL832956">
    <property type="protein sequence ID" value="EGD76056.1"/>
    <property type="molecule type" value="Genomic_DNA"/>
</dbReference>